<accession>A0A7Y6BUU2</accession>
<dbReference type="SUPFAM" id="SSF50475">
    <property type="entry name" value="FMN-binding split barrel"/>
    <property type="match status" value="1"/>
</dbReference>
<dbReference type="PANTHER" id="PTHR35802">
    <property type="entry name" value="PROTEASE SYNTHASE AND SPORULATION PROTEIN PAI 2"/>
    <property type="match status" value="1"/>
</dbReference>
<dbReference type="EMBL" id="JABMCB010000153">
    <property type="protein sequence ID" value="NUU74555.1"/>
    <property type="molecule type" value="Genomic_DNA"/>
</dbReference>
<reference evidence="1 2" key="1">
    <citation type="submission" date="2020-05" db="EMBL/GenBank/DDBJ databases">
        <title>Genome Sequencing of Type Strains.</title>
        <authorList>
            <person name="Lemaire J.F."/>
            <person name="Inderbitzin P."/>
            <person name="Gregorio O.A."/>
            <person name="Collins S.B."/>
            <person name="Wespe N."/>
            <person name="Knight-Connoni V."/>
        </authorList>
    </citation>
    <scope>NUCLEOTIDE SEQUENCE [LARGE SCALE GENOMIC DNA]</scope>
    <source>
        <strain evidence="1 2">LMG 21957</strain>
    </source>
</reference>
<protein>
    <submittedName>
        <fullName evidence="1">FMN-binding negative transcriptional regulator</fullName>
    </submittedName>
</protein>
<gene>
    <name evidence="1" type="ORF">HP552_04785</name>
</gene>
<keyword evidence="2" id="KW-1185">Reference proteome</keyword>
<dbReference type="PANTHER" id="PTHR35802:SF1">
    <property type="entry name" value="PROTEASE SYNTHASE AND SPORULATION PROTEIN PAI 2"/>
    <property type="match status" value="1"/>
</dbReference>
<organism evidence="1 2">
    <name type="scientific">Paenibacillus xylanilyticus</name>
    <dbReference type="NCBI Taxonomy" id="248903"/>
    <lineage>
        <taxon>Bacteria</taxon>
        <taxon>Bacillati</taxon>
        <taxon>Bacillota</taxon>
        <taxon>Bacilli</taxon>
        <taxon>Bacillales</taxon>
        <taxon>Paenibacillaceae</taxon>
        <taxon>Paenibacillus</taxon>
    </lineage>
</organism>
<dbReference type="Gene3D" id="2.30.110.10">
    <property type="entry name" value="Electron Transport, Fmn-binding Protein, Chain A"/>
    <property type="match status" value="1"/>
</dbReference>
<comment type="caution">
    <text evidence="1">The sequence shown here is derived from an EMBL/GenBank/DDBJ whole genome shotgun (WGS) entry which is preliminary data.</text>
</comment>
<dbReference type="Proteomes" id="UP000526125">
    <property type="component" value="Unassembled WGS sequence"/>
</dbReference>
<evidence type="ECO:0000313" key="1">
    <source>
        <dbReference type="EMBL" id="NUU74555.1"/>
    </source>
</evidence>
<dbReference type="Pfam" id="PF04299">
    <property type="entry name" value="FMN_bind_2"/>
    <property type="match status" value="1"/>
</dbReference>
<dbReference type="PIRSF" id="PIRSF010372">
    <property type="entry name" value="PaiB"/>
    <property type="match status" value="1"/>
</dbReference>
<proteinExistence type="predicted"/>
<evidence type="ECO:0000313" key="2">
    <source>
        <dbReference type="Proteomes" id="UP000526125"/>
    </source>
</evidence>
<dbReference type="InterPro" id="IPR007396">
    <property type="entry name" value="TR_PAI2-type"/>
</dbReference>
<name>A0A7Y6BUU2_9BACL</name>
<sequence length="207" mass="23927">MYVPAEYQMKDQQQMIQFIRKHSFGVLFSQQNGLPHGTHLPFLIETGADGDLFLVSHMSRANPQWRSIDSQVLTVFSGPHAYVSPTWYEQKGFVPTWDYMAVHVYGEFMHVDDAEGLRTIMEQTITYYESGMDEPWDGQIPDHIYHRLIQGVMGFKIKITDMQAQWKLHQDHSPERRNNVIRHLKKTGEPDALKIAEAIKAANPDNV</sequence>
<dbReference type="InterPro" id="IPR012349">
    <property type="entry name" value="Split_barrel_FMN-bd"/>
</dbReference>
<dbReference type="AlphaFoldDB" id="A0A7Y6BUU2"/>